<dbReference type="Pfam" id="PF02678">
    <property type="entry name" value="Pirin"/>
    <property type="match status" value="1"/>
</dbReference>
<protein>
    <recommendedName>
        <fullName evidence="8">Quercetin 2,3-dioxygenase</fullName>
    </recommendedName>
</protein>
<feature type="binding site" evidence="2">
    <location>
        <position position="65"/>
    </location>
    <ligand>
        <name>Fe cation</name>
        <dbReference type="ChEBI" id="CHEBI:24875"/>
    </ligand>
</feature>
<keyword evidence="2" id="KW-0408">Iron</keyword>
<dbReference type="PANTHER" id="PTHR43212:SF3">
    <property type="entry name" value="QUERCETIN 2,3-DIOXYGENASE"/>
    <property type="match status" value="1"/>
</dbReference>
<evidence type="ECO:0000256" key="1">
    <source>
        <dbReference type="ARBA" id="ARBA00008416"/>
    </source>
</evidence>
<dbReference type="RefSeq" id="WP_098077697.1">
    <property type="nucleotide sequence ID" value="NZ_PDEQ01000008.1"/>
</dbReference>
<feature type="binding site" evidence="2">
    <location>
        <position position="112"/>
    </location>
    <ligand>
        <name>Fe cation</name>
        <dbReference type="ChEBI" id="CHEBI:24875"/>
    </ligand>
</feature>
<dbReference type="AlphaFoldDB" id="A0A2A8CUV6"/>
<name>A0A2A8CUV6_9BACT</name>
<dbReference type="InterPro" id="IPR011051">
    <property type="entry name" value="RmlC_Cupin_sf"/>
</dbReference>
<dbReference type="InterPro" id="IPR014710">
    <property type="entry name" value="RmlC-like_jellyroll"/>
</dbReference>
<keyword evidence="7" id="KW-1185">Reference proteome</keyword>
<evidence type="ECO:0000256" key="3">
    <source>
        <dbReference type="RuleBase" id="RU003457"/>
    </source>
</evidence>
<dbReference type="PANTHER" id="PTHR43212">
    <property type="entry name" value="QUERCETIN 2,3-DIOXYGENASE"/>
    <property type="match status" value="1"/>
</dbReference>
<dbReference type="Gene3D" id="2.60.120.10">
    <property type="entry name" value="Jelly Rolls"/>
    <property type="match status" value="2"/>
</dbReference>
<dbReference type="SUPFAM" id="SSF51182">
    <property type="entry name" value="RmlC-like cupins"/>
    <property type="match status" value="1"/>
</dbReference>
<dbReference type="Proteomes" id="UP000220102">
    <property type="component" value="Unassembled WGS sequence"/>
</dbReference>
<comment type="cofactor">
    <cofactor evidence="2">
        <name>Fe cation</name>
        <dbReference type="ChEBI" id="CHEBI:24875"/>
    </cofactor>
    <text evidence="2">Binds 1 Fe cation per subunit.</text>
</comment>
<feature type="domain" description="Quercetin 2,3-dioxygenase C-terminal cupin" evidence="5">
    <location>
        <begin position="154"/>
        <end position="240"/>
    </location>
</feature>
<dbReference type="InterPro" id="IPR003829">
    <property type="entry name" value="Pirin_N_dom"/>
</dbReference>
<proteinExistence type="inferred from homology"/>
<dbReference type="EMBL" id="PDEQ01000008">
    <property type="protein sequence ID" value="PEN12352.1"/>
    <property type="molecule type" value="Genomic_DNA"/>
</dbReference>
<sequence>MSTASTRPTLRIRRSEDRGFEDFGWTDNWMTFSFANYNDPDWMRFGPLRVMVENHIQPHEGFSAHPHRDVEIVTYVSSGVLTHEDNFGHKAEITAGGMQRISAGSRGMIHSEENRHDNVEHNYQMWLIPDRTGTEFDFGQKTFSTDERQGQFRLYISPDGRDDSLPVNTDAFIYAGLFSEGDAVTHQLNAGRGVWIQVVDGELSLVGKTLHTGDGVGVTDADGPIDITFGADSEVLLFDVRMDVPRIWQ</sequence>
<comment type="similarity">
    <text evidence="1 3">Belongs to the pirin family.</text>
</comment>
<dbReference type="InterPro" id="IPR012093">
    <property type="entry name" value="Pirin"/>
</dbReference>
<feature type="binding site" evidence="2">
    <location>
        <position position="110"/>
    </location>
    <ligand>
        <name>Fe cation</name>
        <dbReference type="ChEBI" id="CHEBI:24875"/>
    </ligand>
</feature>
<dbReference type="PIRSF" id="PIRSF006232">
    <property type="entry name" value="Pirin"/>
    <property type="match status" value="1"/>
</dbReference>
<evidence type="ECO:0000256" key="2">
    <source>
        <dbReference type="PIRSR" id="PIRSR006232-1"/>
    </source>
</evidence>
<dbReference type="Pfam" id="PF17954">
    <property type="entry name" value="Pirin_C_2"/>
    <property type="match status" value="1"/>
</dbReference>
<evidence type="ECO:0000313" key="7">
    <source>
        <dbReference type="Proteomes" id="UP000220102"/>
    </source>
</evidence>
<feature type="domain" description="Pirin N-terminal" evidence="4">
    <location>
        <begin position="20"/>
        <end position="127"/>
    </location>
</feature>
<dbReference type="InterPro" id="IPR041602">
    <property type="entry name" value="Quercetinase_C"/>
</dbReference>
<evidence type="ECO:0008006" key="8">
    <source>
        <dbReference type="Google" id="ProtNLM"/>
    </source>
</evidence>
<accession>A0A2A8CUV6</accession>
<comment type="caution">
    <text evidence="6">The sequence shown here is derived from an EMBL/GenBank/DDBJ whole genome shotgun (WGS) entry which is preliminary data.</text>
</comment>
<evidence type="ECO:0000259" key="4">
    <source>
        <dbReference type="Pfam" id="PF02678"/>
    </source>
</evidence>
<feature type="binding site" evidence="2">
    <location>
        <position position="67"/>
    </location>
    <ligand>
        <name>Fe cation</name>
        <dbReference type="ChEBI" id="CHEBI:24875"/>
    </ligand>
</feature>
<dbReference type="CDD" id="cd20311">
    <property type="entry name" value="cupin_Yhhw_C"/>
    <property type="match status" value="1"/>
</dbReference>
<reference evidence="6 7" key="1">
    <citation type="submission" date="2017-10" db="EMBL/GenBank/DDBJ databases">
        <title>Draft genome of Longibacter Salinarum.</title>
        <authorList>
            <person name="Goh K.M."/>
            <person name="Shamsir M.S."/>
            <person name="Lim S.W."/>
        </authorList>
    </citation>
    <scope>NUCLEOTIDE SEQUENCE [LARGE SCALE GENOMIC DNA]</scope>
    <source>
        <strain evidence="6 7">KCTC 52045</strain>
    </source>
</reference>
<evidence type="ECO:0000313" key="6">
    <source>
        <dbReference type="EMBL" id="PEN12352.1"/>
    </source>
</evidence>
<keyword evidence="2" id="KW-0479">Metal-binding</keyword>
<organism evidence="6 7">
    <name type="scientific">Longibacter salinarum</name>
    <dbReference type="NCBI Taxonomy" id="1850348"/>
    <lineage>
        <taxon>Bacteria</taxon>
        <taxon>Pseudomonadati</taxon>
        <taxon>Rhodothermota</taxon>
        <taxon>Rhodothermia</taxon>
        <taxon>Rhodothermales</taxon>
        <taxon>Salisaetaceae</taxon>
        <taxon>Longibacter</taxon>
    </lineage>
</organism>
<dbReference type="GO" id="GO:0046872">
    <property type="term" value="F:metal ion binding"/>
    <property type="evidence" value="ECO:0007669"/>
    <property type="project" value="UniProtKB-KW"/>
</dbReference>
<evidence type="ECO:0000259" key="5">
    <source>
        <dbReference type="Pfam" id="PF17954"/>
    </source>
</evidence>
<gene>
    <name evidence="6" type="ORF">CRI94_14655</name>
</gene>
<dbReference type="OrthoDB" id="321327at2"/>